<dbReference type="GeneID" id="30008763"/>
<dbReference type="SUPFAM" id="SSF51735">
    <property type="entry name" value="NAD(P)-binding Rossmann-fold domains"/>
    <property type="match status" value="1"/>
</dbReference>
<evidence type="ECO:0000256" key="1">
    <source>
        <dbReference type="ARBA" id="ARBA00006484"/>
    </source>
</evidence>
<comment type="caution">
    <text evidence="3">The sequence shown here is derived from an EMBL/GenBank/DDBJ whole genome shotgun (WGS) entry which is preliminary data.</text>
</comment>
<comment type="similarity">
    <text evidence="1">Belongs to the short-chain dehydrogenases/reductases (SDR) family.</text>
</comment>
<evidence type="ECO:0000256" key="2">
    <source>
        <dbReference type="ARBA" id="ARBA00023002"/>
    </source>
</evidence>
<dbReference type="OrthoDB" id="1933717at2759"/>
<dbReference type="PANTHER" id="PTHR42760:SF37">
    <property type="entry name" value="CLAVALDEHYDE DEHYDROGENASE"/>
    <property type="match status" value="1"/>
</dbReference>
<dbReference type="InterPro" id="IPR002347">
    <property type="entry name" value="SDR_fam"/>
</dbReference>
<evidence type="ECO:0000313" key="3">
    <source>
        <dbReference type="EMBL" id="OAP62391.1"/>
    </source>
</evidence>
<dbReference type="PRINTS" id="PR00081">
    <property type="entry name" value="GDHRDH"/>
</dbReference>
<dbReference type="Proteomes" id="UP000078343">
    <property type="component" value="Unassembled WGS sequence"/>
</dbReference>
<dbReference type="CDD" id="cd05233">
    <property type="entry name" value="SDR_c"/>
    <property type="match status" value="1"/>
</dbReference>
<protein>
    <submittedName>
        <fullName evidence="3">Uncharacterized protein</fullName>
    </submittedName>
</protein>
<dbReference type="STRING" id="1367422.A0A178ZSH5"/>
<dbReference type="EMBL" id="LVYI01000003">
    <property type="protein sequence ID" value="OAP62391.1"/>
    <property type="molecule type" value="Genomic_DNA"/>
</dbReference>
<accession>A0A178ZSH5</accession>
<dbReference type="PANTHER" id="PTHR42760">
    <property type="entry name" value="SHORT-CHAIN DEHYDROGENASES/REDUCTASES FAMILY MEMBER"/>
    <property type="match status" value="1"/>
</dbReference>
<dbReference type="RefSeq" id="XP_018695758.1">
    <property type="nucleotide sequence ID" value="XM_018836108.1"/>
</dbReference>
<dbReference type="Gene3D" id="3.40.50.720">
    <property type="entry name" value="NAD(P)-binding Rossmann-like Domain"/>
    <property type="match status" value="1"/>
</dbReference>
<gene>
    <name evidence="3" type="ORF">AYL99_04594</name>
</gene>
<organism evidence="3 4">
    <name type="scientific">Fonsecaea erecta</name>
    <dbReference type="NCBI Taxonomy" id="1367422"/>
    <lineage>
        <taxon>Eukaryota</taxon>
        <taxon>Fungi</taxon>
        <taxon>Dikarya</taxon>
        <taxon>Ascomycota</taxon>
        <taxon>Pezizomycotina</taxon>
        <taxon>Eurotiomycetes</taxon>
        <taxon>Chaetothyriomycetidae</taxon>
        <taxon>Chaetothyriales</taxon>
        <taxon>Herpotrichiellaceae</taxon>
        <taxon>Fonsecaea</taxon>
    </lineage>
</organism>
<sequence length="308" mass="34137">MSKITNIPAGFHFVATRHDDTYEFINPLKGDATNLKVLVTGASKGIGRATVISFAKSGASAIALLARSDLDGVAREVIEAAKQAGRKVPPKVLQLRVDTTDVAVVDRAVKTVEQEFGTLDVVINNASRMETWKPIHETDVQDWWSTWEVNVKGTYLVSRATLPLLLKGQHKTMIVISSAGGLTTSCVFHEEAFSAKEGAGGSAYQGTKTAQIRFNDFLMKEYGEQGLLAYAVHPGGVKTEVGTTMPEHMHHLLVAEPELPADTLVWLTRERREWLAGRYVNAPWDMEELWRKRDEILEKDLLKLKLQT</sequence>
<name>A0A178ZSH5_9EURO</name>
<dbReference type="Pfam" id="PF00106">
    <property type="entry name" value="adh_short"/>
    <property type="match status" value="1"/>
</dbReference>
<dbReference type="GO" id="GO:0016616">
    <property type="term" value="F:oxidoreductase activity, acting on the CH-OH group of donors, NAD or NADP as acceptor"/>
    <property type="evidence" value="ECO:0007669"/>
    <property type="project" value="TreeGrafter"/>
</dbReference>
<reference evidence="3 4" key="1">
    <citation type="submission" date="2016-04" db="EMBL/GenBank/DDBJ databases">
        <title>Draft genome of Fonsecaea erecta CBS 125763.</title>
        <authorList>
            <person name="Weiss V.A."/>
            <person name="Vicente V.A."/>
            <person name="Raittz R.T."/>
            <person name="Moreno L.F."/>
            <person name="De Souza E.M."/>
            <person name="Pedrosa F.O."/>
            <person name="Steffens M.B."/>
            <person name="Faoro H."/>
            <person name="Tadra-Sfeir M.Z."/>
            <person name="Najafzadeh M.J."/>
            <person name="Felipe M.S."/>
            <person name="Teixeira M."/>
            <person name="Sun J."/>
            <person name="Xi L."/>
            <person name="Gomes R."/>
            <person name="De Azevedo C.M."/>
            <person name="Salgado C.G."/>
            <person name="Da Silva M.B."/>
            <person name="Nascimento M.F."/>
            <person name="Queiroz-Telles F."/>
            <person name="Attili D.S."/>
            <person name="Gorbushina A."/>
        </authorList>
    </citation>
    <scope>NUCLEOTIDE SEQUENCE [LARGE SCALE GENOMIC DNA]</scope>
    <source>
        <strain evidence="3 4">CBS 125763</strain>
    </source>
</reference>
<keyword evidence="4" id="KW-1185">Reference proteome</keyword>
<keyword evidence="2" id="KW-0560">Oxidoreductase</keyword>
<proteinExistence type="inferred from homology"/>
<dbReference type="InterPro" id="IPR036291">
    <property type="entry name" value="NAD(P)-bd_dom_sf"/>
</dbReference>
<dbReference type="AlphaFoldDB" id="A0A178ZSH5"/>
<evidence type="ECO:0000313" key="4">
    <source>
        <dbReference type="Proteomes" id="UP000078343"/>
    </source>
</evidence>